<dbReference type="InterPro" id="IPR017946">
    <property type="entry name" value="PLC-like_Pdiesterase_TIM-brl"/>
</dbReference>
<keyword evidence="6 8" id="KW-0472">Membrane</keyword>
<reference evidence="10 11" key="1">
    <citation type="journal article" date="2021" name="G3 (Bethesda)">
        <title>Improved contiguity of the threespine stickleback genome using long-read sequencing.</title>
        <authorList>
            <person name="Nath S."/>
            <person name="Shaw D.E."/>
            <person name="White M.A."/>
        </authorList>
    </citation>
    <scope>NUCLEOTIDE SEQUENCE [LARGE SCALE GENOMIC DNA]</scope>
    <source>
        <strain evidence="10 11">Lake Benthic</strain>
    </source>
</reference>
<dbReference type="GeneTree" id="ENSGT00940000159690"/>
<dbReference type="Proteomes" id="UP000007635">
    <property type="component" value="Chromosome I"/>
</dbReference>
<name>G3NSV4_GASAC</name>
<accession>G3NSV4</accession>
<dbReference type="GO" id="GO:0006629">
    <property type="term" value="P:lipid metabolic process"/>
    <property type="evidence" value="ECO:0007669"/>
    <property type="project" value="InterPro"/>
</dbReference>
<dbReference type="PANTHER" id="PTHR23344:SF6">
    <property type="entry name" value="GLYCEROPHOSPHODIESTER PHOSPHODIESTERASE DOMAIN-CONTAINING PROTEIN 5"/>
    <property type="match status" value="1"/>
</dbReference>
<dbReference type="GO" id="GO:0008889">
    <property type="term" value="F:glycerophosphodiester phosphodiesterase activity"/>
    <property type="evidence" value="ECO:0007669"/>
    <property type="project" value="TreeGrafter"/>
</dbReference>
<keyword evidence="5 8" id="KW-1133">Transmembrane helix</keyword>
<dbReference type="Pfam" id="PF03009">
    <property type="entry name" value="GDPD"/>
    <property type="match status" value="1"/>
</dbReference>
<dbReference type="InParanoid" id="G3NSV4"/>
<dbReference type="PROSITE" id="PS51704">
    <property type="entry name" value="GP_PDE"/>
    <property type="match status" value="1"/>
</dbReference>
<feature type="domain" description="GP-PDE" evidence="9">
    <location>
        <begin position="228"/>
        <end position="487"/>
    </location>
</feature>
<reference evidence="10" key="3">
    <citation type="submission" date="2025-09" db="UniProtKB">
        <authorList>
            <consortium name="Ensembl"/>
        </authorList>
    </citation>
    <scope>IDENTIFICATION</scope>
</reference>
<evidence type="ECO:0000256" key="4">
    <source>
        <dbReference type="ARBA" id="ARBA00022801"/>
    </source>
</evidence>
<evidence type="ECO:0000256" key="2">
    <source>
        <dbReference type="ARBA" id="ARBA00007277"/>
    </source>
</evidence>
<keyword evidence="11" id="KW-1185">Reference proteome</keyword>
<keyword evidence="4" id="KW-0378">Hydrolase</keyword>
<evidence type="ECO:0000259" key="9">
    <source>
        <dbReference type="PROSITE" id="PS51704"/>
    </source>
</evidence>
<feature type="transmembrane region" description="Helical" evidence="8">
    <location>
        <begin position="190"/>
        <end position="209"/>
    </location>
</feature>
<dbReference type="OMA" id="HASMFNW"/>
<comment type="similarity">
    <text evidence="2">Belongs to the glycerophosphoryl diester phosphodiesterase family.</text>
</comment>
<evidence type="ECO:0000256" key="6">
    <source>
        <dbReference type="ARBA" id="ARBA00023136"/>
    </source>
</evidence>
<feature type="transmembrane region" description="Helical" evidence="8">
    <location>
        <begin position="42"/>
        <end position="63"/>
    </location>
</feature>
<evidence type="ECO:0000256" key="5">
    <source>
        <dbReference type="ARBA" id="ARBA00022989"/>
    </source>
</evidence>
<dbReference type="SUPFAM" id="SSF51695">
    <property type="entry name" value="PLC-like phosphodiesterases"/>
    <property type="match status" value="1"/>
</dbReference>
<keyword evidence="7" id="KW-0325">Glycoprotein</keyword>
<proteinExistence type="inferred from homology"/>
<protein>
    <submittedName>
        <fullName evidence="10">Glycerophosphodiester phosphodiesterase domain containing 5b</fullName>
    </submittedName>
</protein>
<feature type="transmembrane region" description="Helical" evidence="8">
    <location>
        <begin position="500"/>
        <end position="519"/>
    </location>
</feature>
<evidence type="ECO:0000256" key="8">
    <source>
        <dbReference type="SAM" id="Phobius"/>
    </source>
</evidence>
<dbReference type="PANTHER" id="PTHR23344">
    <property type="entry name" value="GLYCEROPHOSPHORYL DIESTER PHOSPHODIESTERASE"/>
    <property type="match status" value="1"/>
</dbReference>
<evidence type="ECO:0000256" key="3">
    <source>
        <dbReference type="ARBA" id="ARBA00022692"/>
    </source>
</evidence>
<dbReference type="AlphaFoldDB" id="G3NSV4"/>
<dbReference type="InterPro" id="IPR030395">
    <property type="entry name" value="GP_PDE_dom"/>
</dbReference>
<feature type="transmembrane region" description="Helical" evidence="8">
    <location>
        <begin position="163"/>
        <end position="183"/>
    </location>
</feature>
<dbReference type="GO" id="GO:0005886">
    <property type="term" value="C:plasma membrane"/>
    <property type="evidence" value="ECO:0007669"/>
    <property type="project" value="TreeGrafter"/>
</dbReference>
<feature type="transmembrane region" description="Helical" evidence="8">
    <location>
        <begin position="90"/>
        <end position="114"/>
    </location>
</feature>
<feature type="transmembrane region" description="Helical" evidence="8">
    <location>
        <begin position="126"/>
        <end position="143"/>
    </location>
</feature>
<dbReference type="STRING" id="69293.ENSGACP00000008422"/>
<evidence type="ECO:0000256" key="1">
    <source>
        <dbReference type="ARBA" id="ARBA00004141"/>
    </source>
</evidence>
<organism evidence="10 11">
    <name type="scientific">Gasterosteus aculeatus aculeatus</name>
    <name type="common">three-spined stickleback</name>
    <dbReference type="NCBI Taxonomy" id="481459"/>
    <lineage>
        <taxon>Eukaryota</taxon>
        <taxon>Metazoa</taxon>
        <taxon>Chordata</taxon>
        <taxon>Craniata</taxon>
        <taxon>Vertebrata</taxon>
        <taxon>Euteleostomi</taxon>
        <taxon>Actinopterygii</taxon>
        <taxon>Neopterygii</taxon>
        <taxon>Teleostei</taxon>
        <taxon>Neoteleostei</taxon>
        <taxon>Acanthomorphata</taxon>
        <taxon>Eupercaria</taxon>
        <taxon>Perciformes</taxon>
        <taxon>Cottioidei</taxon>
        <taxon>Gasterosteales</taxon>
        <taxon>Gasterosteidae</taxon>
        <taxon>Gasterosteus</taxon>
    </lineage>
</organism>
<sequence length="578" mass="65972">MVKHQPLQVYERQLCLSCITGIYGCRWKRYQRSHDDTTKWELLWSFILLFTFCLLLVWFYFWWEAHNDYNEFNWFLYNRSGEWSDGTVPILATTAAGFTYVAFLMVLALCHVALGQQLNLHWLHKIGVTAALLTTTAGVISVNQTWGQEWDVVPISLQATGPFLHVGALAAVTALSWIVAGQVARSEKTMFQVVVVLLYLSLLLGLYMVPLCITSPCIMDPSTLKQRPDVIGHRGAPMIAPENTMWSFQRALQMNVTGFEADVSISVDGVPFLMHDHNLRRTTDVDKVFPDRRMEDASSFNWTDLQQLNAGRWFLKEDPFWMVRTLSPREKDLIANQSVCSLEQLLKLASYHNSTVVFRLRRPPPEHPCYHSWINDTLHAVQQSGVPQGLVMWTPDDHRAQVRQWAPGLIQTSAEKRSPQSLQQHGISRLLLRYNQASTQEIRYTHTHSNITLTLYTINEPWLYSVLWCSGVSSVSSEASHILNKVPNPIWLMRPDEYCLMWVSMDLISFAVVIGIFIFQKYNPEQNMVSAAVTRSSRDLNVMKEKLIFSEVGNGVGGADELYGDNGYDYYANHGIGP</sequence>
<comment type="subcellular location">
    <subcellularLocation>
        <location evidence="1">Membrane</location>
        <topology evidence="1">Multi-pass membrane protein</topology>
    </subcellularLocation>
</comment>
<evidence type="ECO:0000313" key="10">
    <source>
        <dbReference type="Ensembl" id="ENSGACP00000008422.2"/>
    </source>
</evidence>
<evidence type="ECO:0000313" key="11">
    <source>
        <dbReference type="Proteomes" id="UP000007635"/>
    </source>
</evidence>
<keyword evidence="3 8" id="KW-0812">Transmembrane</keyword>
<dbReference type="PROSITE" id="PS51257">
    <property type="entry name" value="PROKAR_LIPOPROTEIN"/>
    <property type="match status" value="1"/>
</dbReference>
<evidence type="ECO:0000256" key="7">
    <source>
        <dbReference type="ARBA" id="ARBA00023180"/>
    </source>
</evidence>
<dbReference type="eggNOG" id="KOG2258">
    <property type="taxonomic scope" value="Eukaryota"/>
</dbReference>
<dbReference type="Ensembl" id="ENSGACT00000008441.2">
    <property type="protein sequence ID" value="ENSGACP00000008422.2"/>
    <property type="gene ID" value="ENSGACG00000006348.2"/>
</dbReference>
<dbReference type="GO" id="GO:0045666">
    <property type="term" value="P:positive regulation of neuron differentiation"/>
    <property type="evidence" value="ECO:0007669"/>
    <property type="project" value="TreeGrafter"/>
</dbReference>
<dbReference type="Bgee" id="ENSGACG00000006348">
    <property type="expression patterns" value="Expressed in heart and 9 other cell types or tissues"/>
</dbReference>
<dbReference type="Gene3D" id="3.20.20.190">
    <property type="entry name" value="Phosphatidylinositol (PI) phosphodiesterase"/>
    <property type="match status" value="1"/>
</dbReference>
<reference evidence="10" key="2">
    <citation type="submission" date="2025-08" db="UniProtKB">
        <authorList>
            <consortium name="Ensembl"/>
        </authorList>
    </citation>
    <scope>IDENTIFICATION</scope>
</reference>